<dbReference type="Pfam" id="PF06224">
    <property type="entry name" value="AlkZ-like"/>
    <property type="match status" value="1"/>
</dbReference>
<name>A0ABT5TY99_9MICO</name>
<sequence>TLAEVSLLRLAAQRLVGPGPGAAEDVVRLLTAVQAQDLPGALTSVALRSGGSPDGAVAALDAGTVVRSWPMRGTLHLVRAEDLGWMLALTGRRMLAAAARRRAELGVDDGVLDRAASSASELLSGGRSAARATLLEHWREAGLLTVPQRGYHLIAHLAQRGLLCFGPVRGGEQHLVLLREWAVRYFRGHGPATRRDFAWWTGLPLADVDVGLAQARAHLAALDVDGTEHLMDPATPDRLAAHRRRARGVVLLPGFDEMVLGYQRREATVPAAVAGRIVPGGNGVFRATVLSGGQVVGTWRRTGRGSRRRVVAEPFTTLTGPVADAVTRAAGRVPDPGVRR</sequence>
<feature type="non-terminal residue" evidence="1">
    <location>
        <position position="1"/>
    </location>
</feature>
<gene>
    <name evidence="1" type="ORF">PU560_07140</name>
</gene>
<keyword evidence="1" id="KW-0238">DNA-binding</keyword>
<dbReference type="GO" id="GO:0003677">
    <property type="term" value="F:DNA binding"/>
    <property type="evidence" value="ECO:0007669"/>
    <property type="project" value="UniProtKB-KW"/>
</dbReference>
<protein>
    <submittedName>
        <fullName evidence="1">Winged helix DNA-binding domain-containing protein</fullName>
    </submittedName>
</protein>
<comment type="caution">
    <text evidence="1">The sequence shown here is derived from an EMBL/GenBank/DDBJ whole genome shotgun (WGS) entry which is preliminary data.</text>
</comment>
<dbReference type="InterPro" id="IPR009351">
    <property type="entry name" value="AlkZ-like"/>
</dbReference>
<reference evidence="1" key="1">
    <citation type="submission" date="2023-02" db="EMBL/GenBank/DDBJ databases">
        <title>Georgenia sp.10Sc9-8, isolated from a soil sample collected from the Taklamakan desert.</title>
        <authorList>
            <person name="Liu S."/>
        </authorList>
    </citation>
    <scope>NUCLEOTIDE SEQUENCE</scope>
    <source>
        <strain evidence="1">10Sc9-8</strain>
    </source>
</reference>
<evidence type="ECO:0000313" key="2">
    <source>
        <dbReference type="Proteomes" id="UP001165561"/>
    </source>
</evidence>
<dbReference type="Proteomes" id="UP001165561">
    <property type="component" value="Unassembled WGS sequence"/>
</dbReference>
<evidence type="ECO:0000313" key="1">
    <source>
        <dbReference type="EMBL" id="MDD9206244.1"/>
    </source>
</evidence>
<accession>A0ABT5TY99</accession>
<dbReference type="PANTHER" id="PTHR38479">
    <property type="entry name" value="LMO0824 PROTEIN"/>
    <property type="match status" value="1"/>
</dbReference>
<dbReference type="PANTHER" id="PTHR38479:SF2">
    <property type="entry name" value="WINGED HELIX DNA-BINDING DOMAIN-CONTAINING PROTEIN"/>
    <property type="match status" value="1"/>
</dbReference>
<keyword evidence="2" id="KW-1185">Reference proteome</keyword>
<organism evidence="1 2">
    <name type="scientific">Georgenia halotolerans</name>
    <dbReference type="NCBI Taxonomy" id="3028317"/>
    <lineage>
        <taxon>Bacteria</taxon>
        <taxon>Bacillati</taxon>
        <taxon>Actinomycetota</taxon>
        <taxon>Actinomycetes</taxon>
        <taxon>Micrococcales</taxon>
        <taxon>Bogoriellaceae</taxon>
        <taxon>Georgenia</taxon>
    </lineage>
</organism>
<dbReference type="EMBL" id="JARACI010000825">
    <property type="protein sequence ID" value="MDD9206244.1"/>
    <property type="molecule type" value="Genomic_DNA"/>
</dbReference>
<proteinExistence type="predicted"/>